<dbReference type="CDD" id="cd01949">
    <property type="entry name" value="GGDEF"/>
    <property type="match status" value="1"/>
</dbReference>
<keyword evidence="5" id="KW-1185">Reference proteome</keyword>
<evidence type="ECO:0000313" key="4">
    <source>
        <dbReference type="EMBL" id="KOA18909.1"/>
    </source>
</evidence>
<evidence type="ECO:0000259" key="2">
    <source>
        <dbReference type="PROSITE" id="PS50883"/>
    </source>
</evidence>
<dbReference type="FunFam" id="3.20.20.450:FF:000001">
    <property type="entry name" value="Cyclic di-GMP phosphodiesterase yahA"/>
    <property type="match status" value="1"/>
</dbReference>
<dbReference type="AlphaFoldDB" id="A0A0L6Z7G8"/>
<dbReference type="Pfam" id="PF00563">
    <property type="entry name" value="EAL"/>
    <property type="match status" value="1"/>
</dbReference>
<feature type="domain" description="PAC" evidence="1">
    <location>
        <begin position="95"/>
        <end position="147"/>
    </location>
</feature>
<dbReference type="InterPro" id="IPR035965">
    <property type="entry name" value="PAS-like_dom_sf"/>
</dbReference>
<dbReference type="NCBIfam" id="TIGR00229">
    <property type="entry name" value="sensory_box"/>
    <property type="match status" value="1"/>
</dbReference>
<sequence length="572" mass="66975">MDYSFNKEIEVKDELLKNSEERYRLALLGANDGIWDWDIKKGEYHNSKKFMTLLDYPTEDTIFLNNSWQNLIYYKDLEKVQWALDLYLKQQTPKYKCEYRIKKKDGSFIWILDTGVAIWDENGIPIRMAGSHTDITKRKMWEEHINKLAFYDTITDLPNRSSLNIELKKLMLEEDKFSLVFIDIDNFKSINEAHGHSFGDELLKKVTERFKVFLNNSHKLYRWSGDEFIFLITNINSLKDIQEFIINIRKLLNTSIFIRGNELYITVSIGASIFPDDSKTPEELIQNADIAMHYAKSIRKNNYKIYNKQIYIQNLSKLTLEQDLQDAVKNKHFKIAYQPQYDIKTESINGMEALVRWVTPDNRVISPADFIPIAEETGLIIPISEYVFEKACIQNKLWQDKGYRPIKIAVNLSAKQFESKNLVRKIIKILKKTNLSPKYLELEVTESMSMKNPHRTSQLLASMRKLGISVALDDFGTGYSSLNYLKMFPVNKIKIDKSFIDKVTENSKESHITKSLIALAHDLDFKIIAEGIETKEQLQYLKINNCDEGQGYYFNKPMYSNEMEELLKYHSQ</sequence>
<dbReference type="Gene3D" id="3.20.20.450">
    <property type="entry name" value="EAL domain"/>
    <property type="match status" value="1"/>
</dbReference>
<dbReference type="InterPro" id="IPR043128">
    <property type="entry name" value="Rev_trsase/Diguanyl_cyclase"/>
</dbReference>
<evidence type="ECO:0000313" key="5">
    <source>
        <dbReference type="Proteomes" id="UP000037043"/>
    </source>
</evidence>
<accession>A0A0L6Z7G8</accession>
<dbReference type="PROSITE" id="PS50883">
    <property type="entry name" value="EAL"/>
    <property type="match status" value="1"/>
</dbReference>
<dbReference type="InterPro" id="IPR001610">
    <property type="entry name" value="PAC"/>
</dbReference>
<protein>
    <submittedName>
        <fullName evidence="4">Phytochrome-like protein cph2</fullName>
    </submittedName>
</protein>
<dbReference type="RefSeq" id="WP_052222133.1">
    <property type="nucleotide sequence ID" value="NZ_LHUR01000031.1"/>
</dbReference>
<dbReference type="InterPro" id="IPR052155">
    <property type="entry name" value="Biofilm_reg_signaling"/>
</dbReference>
<dbReference type="SMART" id="SM00052">
    <property type="entry name" value="EAL"/>
    <property type="match status" value="1"/>
</dbReference>
<dbReference type="PANTHER" id="PTHR44757:SF2">
    <property type="entry name" value="BIOFILM ARCHITECTURE MAINTENANCE PROTEIN MBAA"/>
    <property type="match status" value="1"/>
</dbReference>
<dbReference type="SMART" id="SM00086">
    <property type="entry name" value="PAC"/>
    <property type="match status" value="1"/>
</dbReference>
<dbReference type="CDD" id="cd00130">
    <property type="entry name" value="PAS"/>
    <property type="match status" value="1"/>
</dbReference>
<dbReference type="InterPro" id="IPR013655">
    <property type="entry name" value="PAS_fold_3"/>
</dbReference>
<dbReference type="Proteomes" id="UP000037043">
    <property type="component" value="Unassembled WGS sequence"/>
</dbReference>
<dbReference type="PROSITE" id="PS50887">
    <property type="entry name" value="GGDEF"/>
    <property type="match status" value="1"/>
</dbReference>
<dbReference type="CDD" id="cd01948">
    <property type="entry name" value="EAL"/>
    <property type="match status" value="1"/>
</dbReference>
<dbReference type="InterPro" id="IPR000014">
    <property type="entry name" value="PAS"/>
</dbReference>
<feature type="domain" description="EAL" evidence="2">
    <location>
        <begin position="317"/>
        <end position="571"/>
    </location>
</feature>
<dbReference type="NCBIfam" id="TIGR00254">
    <property type="entry name" value="GGDEF"/>
    <property type="match status" value="1"/>
</dbReference>
<dbReference type="SUPFAM" id="SSF141868">
    <property type="entry name" value="EAL domain-like"/>
    <property type="match status" value="1"/>
</dbReference>
<evidence type="ECO:0000259" key="3">
    <source>
        <dbReference type="PROSITE" id="PS50887"/>
    </source>
</evidence>
<dbReference type="EMBL" id="LHUR01000031">
    <property type="protein sequence ID" value="KOA18909.1"/>
    <property type="molecule type" value="Genomic_DNA"/>
</dbReference>
<evidence type="ECO:0000259" key="1">
    <source>
        <dbReference type="PROSITE" id="PS50113"/>
    </source>
</evidence>
<comment type="caution">
    <text evidence="4">The sequence shown here is derived from an EMBL/GenBank/DDBJ whole genome shotgun (WGS) entry which is preliminary data.</text>
</comment>
<dbReference type="Gene3D" id="3.30.70.270">
    <property type="match status" value="1"/>
</dbReference>
<dbReference type="SMART" id="SM00267">
    <property type="entry name" value="GGDEF"/>
    <property type="match status" value="1"/>
</dbReference>
<dbReference type="InterPro" id="IPR035919">
    <property type="entry name" value="EAL_sf"/>
</dbReference>
<dbReference type="STRING" id="36844.SAMN04488501_109106"/>
<dbReference type="PATRIC" id="fig|1121318.3.peg.2661"/>
<dbReference type="Pfam" id="PF08447">
    <property type="entry name" value="PAS_3"/>
    <property type="match status" value="1"/>
</dbReference>
<name>A0A0L6Z7G8_9CLOT</name>
<dbReference type="InterPro" id="IPR000700">
    <property type="entry name" value="PAS-assoc_C"/>
</dbReference>
<proteinExistence type="predicted"/>
<dbReference type="Gene3D" id="3.30.450.20">
    <property type="entry name" value="PAS domain"/>
    <property type="match status" value="1"/>
</dbReference>
<dbReference type="InterPro" id="IPR000160">
    <property type="entry name" value="GGDEF_dom"/>
</dbReference>
<dbReference type="PROSITE" id="PS50113">
    <property type="entry name" value="PAC"/>
    <property type="match status" value="1"/>
</dbReference>
<dbReference type="SUPFAM" id="SSF55073">
    <property type="entry name" value="Nucleotide cyclase"/>
    <property type="match status" value="1"/>
</dbReference>
<organism evidence="4 5">
    <name type="scientific">Clostridium homopropionicum DSM 5847</name>
    <dbReference type="NCBI Taxonomy" id="1121318"/>
    <lineage>
        <taxon>Bacteria</taxon>
        <taxon>Bacillati</taxon>
        <taxon>Bacillota</taxon>
        <taxon>Clostridia</taxon>
        <taxon>Eubacteriales</taxon>
        <taxon>Clostridiaceae</taxon>
        <taxon>Clostridium</taxon>
    </lineage>
</organism>
<dbReference type="InterPro" id="IPR001633">
    <property type="entry name" value="EAL_dom"/>
</dbReference>
<dbReference type="Pfam" id="PF00990">
    <property type="entry name" value="GGDEF"/>
    <property type="match status" value="1"/>
</dbReference>
<feature type="domain" description="GGDEF" evidence="3">
    <location>
        <begin position="175"/>
        <end position="308"/>
    </location>
</feature>
<dbReference type="PANTHER" id="PTHR44757">
    <property type="entry name" value="DIGUANYLATE CYCLASE DGCP"/>
    <property type="match status" value="1"/>
</dbReference>
<dbReference type="SUPFAM" id="SSF55785">
    <property type="entry name" value="PYP-like sensor domain (PAS domain)"/>
    <property type="match status" value="1"/>
</dbReference>
<gene>
    <name evidence="4" type="primary">cph2_6</name>
    <name evidence="4" type="ORF">CLHOM_26490</name>
</gene>
<dbReference type="InterPro" id="IPR029787">
    <property type="entry name" value="Nucleotide_cyclase"/>
</dbReference>
<reference evidence="5" key="1">
    <citation type="submission" date="2015-08" db="EMBL/GenBank/DDBJ databases">
        <title>Genome sequence of the strict anaerobe Clostridium homopropionicum LuHBu1 (DSM 5847T).</title>
        <authorList>
            <person name="Poehlein A."/>
            <person name="Beck M."/>
            <person name="Schiel-Bengelsdorf B."/>
            <person name="Bengelsdorf F.R."/>
            <person name="Daniel R."/>
            <person name="Duerre P."/>
        </authorList>
    </citation>
    <scope>NUCLEOTIDE SEQUENCE [LARGE SCALE GENOMIC DNA]</scope>
    <source>
        <strain evidence="5">DSM 5847</strain>
    </source>
</reference>